<protein>
    <submittedName>
        <fullName evidence="4">GNAT family N-acetyltransferase</fullName>
    </submittedName>
</protein>
<reference evidence="4 5" key="1">
    <citation type="submission" date="2020-05" db="EMBL/GenBank/DDBJ databases">
        <title>Complete genome sequence of Hymenobacter sp. TS19 in Coasted Sand Dune.</title>
        <authorList>
            <person name="Lee J.-H."/>
            <person name="Jung J.-H."/>
            <person name="Jeong S."/>
            <person name="Zhao L."/>
            <person name="Kim M.-K."/>
            <person name="Seo H.-S."/>
            <person name="Lim S."/>
        </authorList>
    </citation>
    <scope>NUCLEOTIDE SEQUENCE [LARGE SCALE GENOMIC DNA]</scope>
    <source>
        <strain evidence="4 5">TS19</strain>
    </source>
</reference>
<feature type="domain" description="N-acetyltransferase" evidence="3">
    <location>
        <begin position="1"/>
        <end position="140"/>
    </location>
</feature>
<evidence type="ECO:0000259" key="3">
    <source>
        <dbReference type="PROSITE" id="PS51186"/>
    </source>
</evidence>
<dbReference type="AlphaFoldDB" id="A0A6M6BHR8"/>
<dbReference type="SUPFAM" id="SSF55729">
    <property type="entry name" value="Acyl-CoA N-acyltransferases (Nat)"/>
    <property type="match status" value="1"/>
</dbReference>
<accession>A0A6M6BHR8</accession>
<dbReference type="InterPro" id="IPR000182">
    <property type="entry name" value="GNAT_dom"/>
</dbReference>
<dbReference type="Gene3D" id="3.40.630.30">
    <property type="match status" value="1"/>
</dbReference>
<dbReference type="KEGG" id="hts:HMJ29_11815"/>
<proteinExistence type="predicted"/>
<keyword evidence="2" id="KW-0012">Acyltransferase</keyword>
<dbReference type="EMBL" id="CP053538">
    <property type="protein sequence ID" value="QJX47589.1"/>
    <property type="molecule type" value="Genomic_DNA"/>
</dbReference>
<keyword evidence="5" id="KW-1185">Reference proteome</keyword>
<evidence type="ECO:0000313" key="4">
    <source>
        <dbReference type="EMBL" id="QJX47589.1"/>
    </source>
</evidence>
<dbReference type="PANTHER" id="PTHR43877:SF2">
    <property type="entry name" value="AMINOALKYLPHOSPHONATE N-ACETYLTRANSFERASE-RELATED"/>
    <property type="match status" value="1"/>
</dbReference>
<dbReference type="Pfam" id="PF00583">
    <property type="entry name" value="Acetyltransf_1"/>
    <property type="match status" value="1"/>
</dbReference>
<dbReference type="Proteomes" id="UP000501623">
    <property type="component" value="Chromosome"/>
</dbReference>
<sequence length="146" mass="16472">MLFREAQVADIPQLSVVRLSVLENRLSNPALVTTQDYVDYLTQRGKGWACEENGGIVGFGIADRLGHSIWALFVQPEFAGLGIGKQLHELMLNWYFAQTSGTVWLSTARGTRAEEFYRRQGWQDTGLTKSGEVRFEMTVGEWNQKA</sequence>
<dbReference type="PANTHER" id="PTHR43877">
    <property type="entry name" value="AMINOALKYLPHOSPHONATE N-ACETYLTRANSFERASE-RELATED-RELATED"/>
    <property type="match status" value="1"/>
</dbReference>
<organism evidence="4 5">
    <name type="scientific">Hymenobacter taeanensis</name>
    <dbReference type="NCBI Taxonomy" id="2735321"/>
    <lineage>
        <taxon>Bacteria</taxon>
        <taxon>Pseudomonadati</taxon>
        <taxon>Bacteroidota</taxon>
        <taxon>Cytophagia</taxon>
        <taxon>Cytophagales</taxon>
        <taxon>Hymenobacteraceae</taxon>
        <taxon>Hymenobacter</taxon>
    </lineage>
</organism>
<gene>
    <name evidence="4" type="ORF">HMJ29_11815</name>
</gene>
<evidence type="ECO:0000256" key="2">
    <source>
        <dbReference type="ARBA" id="ARBA00023315"/>
    </source>
</evidence>
<dbReference type="InterPro" id="IPR016181">
    <property type="entry name" value="Acyl_CoA_acyltransferase"/>
</dbReference>
<dbReference type="RefSeq" id="WP_171591684.1">
    <property type="nucleotide sequence ID" value="NZ_CP053538.1"/>
</dbReference>
<evidence type="ECO:0000313" key="5">
    <source>
        <dbReference type="Proteomes" id="UP000501623"/>
    </source>
</evidence>
<dbReference type="PROSITE" id="PS51186">
    <property type="entry name" value="GNAT"/>
    <property type="match status" value="1"/>
</dbReference>
<name>A0A6M6BHR8_9BACT</name>
<evidence type="ECO:0000256" key="1">
    <source>
        <dbReference type="ARBA" id="ARBA00022679"/>
    </source>
</evidence>
<dbReference type="GO" id="GO:0016747">
    <property type="term" value="F:acyltransferase activity, transferring groups other than amino-acyl groups"/>
    <property type="evidence" value="ECO:0007669"/>
    <property type="project" value="InterPro"/>
</dbReference>
<keyword evidence="1 4" id="KW-0808">Transferase</keyword>
<dbReference type="CDD" id="cd04301">
    <property type="entry name" value="NAT_SF"/>
    <property type="match status" value="1"/>
</dbReference>
<dbReference type="InterPro" id="IPR050832">
    <property type="entry name" value="Bact_Acetyltransf"/>
</dbReference>